<sequence>MPPERSRRRAQLPLANTAGPAPRRALAPLETCGPDDRFHDYILAEYEPIAPALGKLRSLNVLVESFAIAGVEREGLALLSAVRAGLGPFRTVWGIKRHHAHGELGWELYFYDFQRAHADLSIARVASLLAPHVRVTGREPRPLPWHMFSVELGPAGLLQGAPSAIDIYIDMRSYKCEGDELVFENVYTFHDAHTEIEEVLHRLRSCIHFDPSRDALHRLMPPHLFNCRKICVANKRHADAMYFSRIPTPALARFLRDHQWPEALQDFVRTREDALGHLLWDVGIDFRAIDGRATTLKSGIYGSF</sequence>
<reference evidence="2 3" key="1">
    <citation type="submission" date="2022-11" db="EMBL/GenBank/DDBJ databases">
        <title>Minimal conservation of predation-associated metabolite biosynthetic gene clusters underscores biosynthetic potential of Myxococcota including descriptions for ten novel species: Archangium lansinium sp. nov., Myxococcus landrumus sp. nov., Nannocystis bai.</title>
        <authorList>
            <person name="Ahearne A."/>
            <person name="Stevens C."/>
            <person name="Dowd S."/>
        </authorList>
    </citation>
    <scope>NUCLEOTIDE SEQUENCE [LARGE SCALE GENOMIC DNA]</scope>
    <source>
        <strain evidence="2 3">RJM3</strain>
    </source>
</reference>
<dbReference type="Proteomes" id="UP001221411">
    <property type="component" value="Unassembled WGS sequence"/>
</dbReference>
<evidence type="ECO:0000256" key="1">
    <source>
        <dbReference type="SAM" id="MobiDB-lite"/>
    </source>
</evidence>
<keyword evidence="3" id="KW-1185">Reference proteome</keyword>
<evidence type="ECO:0000313" key="3">
    <source>
        <dbReference type="Proteomes" id="UP001221411"/>
    </source>
</evidence>
<name>A0ABT5EJ69_9BACT</name>
<comment type="caution">
    <text evidence="2">The sequence shown here is derived from an EMBL/GenBank/DDBJ whole genome shotgun (WGS) entry which is preliminary data.</text>
</comment>
<dbReference type="EMBL" id="JAQNDO010000001">
    <property type="protein sequence ID" value="MDC0740800.1"/>
    <property type="molecule type" value="Genomic_DNA"/>
</dbReference>
<dbReference type="RefSeq" id="WP_271916006.1">
    <property type="nucleotide sequence ID" value="NZ_JAQNDO010000001.1"/>
</dbReference>
<feature type="compositionally biased region" description="Basic residues" evidence="1">
    <location>
        <begin position="1"/>
        <end position="10"/>
    </location>
</feature>
<gene>
    <name evidence="2" type="ORF">POL67_05545</name>
</gene>
<proteinExistence type="predicted"/>
<accession>A0ABT5EJ69</accession>
<feature type="region of interest" description="Disordered" evidence="1">
    <location>
        <begin position="1"/>
        <end position="21"/>
    </location>
</feature>
<protein>
    <submittedName>
        <fullName evidence="2">Uncharacterized protein</fullName>
    </submittedName>
</protein>
<evidence type="ECO:0000313" key="2">
    <source>
        <dbReference type="EMBL" id="MDC0740800.1"/>
    </source>
</evidence>
<organism evidence="2 3">
    <name type="scientific">Polyangium mundeleinium</name>
    <dbReference type="NCBI Taxonomy" id="2995306"/>
    <lineage>
        <taxon>Bacteria</taxon>
        <taxon>Pseudomonadati</taxon>
        <taxon>Myxococcota</taxon>
        <taxon>Polyangia</taxon>
        <taxon>Polyangiales</taxon>
        <taxon>Polyangiaceae</taxon>
        <taxon>Polyangium</taxon>
    </lineage>
</organism>